<gene>
    <name evidence="7" type="ORF">MNBD_GAMMA12-2728</name>
</gene>
<evidence type="ECO:0000259" key="5">
    <source>
        <dbReference type="Pfam" id="PF08378"/>
    </source>
</evidence>
<dbReference type="InterPro" id="IPR000212">
    <property type="entry name" value="DNA_helicase_UvrD/REP"/>
</dbReference>
<evidence type="ECO:0000256" key="3">
    <source>
        <dbReference type="ARBA" id="ARBA00022806"/>
    </source>
</evidence>
<organism evidence="7">
    <name type="scientific">hydrothermal vent metagenome</name>
    <dbReference type="NCBI Taxonomy" id="652676"/>
    <lineage>
        <taxon>unclassified sequences</taxon>
        <taxon>metagenomes</taxon>
        <taxon>ecological metagenomes</taxon>
    </lineage>
</organism>
<keyword evidence="1" id="KW-0547">Nucleotide-binding</keyword>
<accession>A0A3B0YFD4</accession>
<dbReference type="GO" id="GO:0003677">
    <property type="term" value="F:DNA binding"/>
    <property type="evidence" value="ECO:0007669"/>
    <property type="project" value="InterPro"/>
</dbReference>
<dbReference type="Pfam" id="PF08378">
    <property type="entry name" value="NERD"/>
    <property type="match status" value="1"/>
</dbReference>
<dbReference type="InterPro" id="IPR014017">
    <property type="entry name" value="DNA_helicase_UvrD-like_C"/>
</dbReference>
<proteinExistence type="predicted"/>
<name>A0A3B0YFD4_9ZZZZ</name>
<reference evidence="7" key="1">
    <citation type="submission" date="2018-06" db="EMBL/GenBank/DDBJ databases">
        <authorList>
            <person name="Zhirakovskaya E."/>
        </authorList>
    </citation>
    <scope>NUCLEOTIDE SEQUENCE</scope>
</reference>
<dbReference type="AlphaFoldDB" id="A0A3B0YFD4"/>
<dbReference type="Gene3D" id="3.40.50.300">
    <property type="entry name" value="P-loop containing nucleotide triphosphate hydrolases"/>
    <property type="match status" value="2"/>
</dbReference>
<evidence type="ECO:0000256" key="1">
    <source>
        <dbReference type="ARBA" id="ARBA00022741"/>
    </source>
</evidence>
<evidence type="ECO:0000256" key="2">
    <source>
        <dbReference type="ARBA" id="ARBA00022801"/>
    </source>
</evidence>
<dbReference type="EMBL" id="UOFL01000050">
    <property type="protein sequence ID" value="VAW74042.1"/>
    <property type="molecule type" value="Genomic_DNA"/>
</dbReference>
<protein>
    <submittedName>
        <fullName evidence="7">DNA helicase II related protein</fullName>
    </submittedName>
</protein>
<feature type="domain" description="UvrD-like helicase C-terminal" evidence="6">
    <location>
        <begin position="548"/>
        <end position="612"/>
    </location>
</feature>
<dbReference type="Pfam" id="PF13245">
    <property type="entry name" value="AAA_19"/>
    <property type="match status" value="1"/>
</dbReference>
<dbReference type="InterPro" id="IPR011528">
    <property type="entry name" value="NERD"/>
</dbReference>
<dbReference type="PANTHER" id="PTHR11070:SF2">
    <property type="entry name" value="ATP-DEPENDENT DNA HELICASE SRS2"/>
    <property type="match status" value="1"/>
</dbReference>
<keyword evidence="3 7" id="KW-0347">Helicase</keyword>
<dbReference type="GO" id="GO:0000725">
    <property type="term" value="P:recombinational repair"/>
    <property type="evidence" value="ECO:0007669"/>
    <property type="project" value="TreeGrafter"/>
</dbReference>
<feature type="domain" description="NERD" evidence="5">
    <location>
        <begin position="18"/>
        <end position="114"/>
    </location>
</feature>
<dbReference type="SUPFAM" id="SSF52540">
    <property type="entry name" value="P-loop containing nucleoside triphosphate hydrolases"/>
    <property type="match status" value="1"/>
</dbReference>
<dbReference type="Pfam" id="PF13361">
    <property type="entry name" value="UvrD_C"/>
    <property type="match status" value="2"/>
</dbReference>
<dbReference type="PANTHER" id="PTHR11070">
    <property type="entry name" value="UVRD / RECB / PCRA DNA HELICASE FAMILY MEMBER"/>
    <property type="match status" value="1"/>
</dbReference>
<feature type="domain" description="UvrD-like helicase C-terminal" evidence="6">
    <location>
        <begin position="436"/>
        <end position="541"/>
    </location>
</feature>
<keyword evidence="2" id="KW-0378">Hydrolase</keyword>
<dbReference type="InterPro" id="IPR027417">
    <property type="entry name" value="P-loop_NTPase"/>
</dbReference>
<dbReference type="GO" id="GO:0016787">
    <property type="term" value="F:hydrolase activity"/>
    <property type="evidence" value="ECO:0007669"/>
    <property type="project" value="UniProtKB-KW"/>
</dbReference>
<evidence type="ECO:0000256" key="4">
    <source>
        <dbReference type="ARBA" id="ARBA00022840"/>
    </source>
</evidence>
<dbReference type="GO" id="GO:0005524">
    <property type="term" value="F:ATP binding"/>
    <property type="evidence" value="ECO:0007669"/>
    <property type="project" value="UniProtKB-KW"/>
</dbReference>
<sequence>MAEIIPPLNQQTLSRMTAGEKRLARRLEALLEQDYLVWYDIPVGKNRRYPDFIILHPARGLLFLEVKDWKSETIKKLTVADVTLQTNNGMVIKPHPLEQVRQCTYAVINRLSCDPQLRQVNNKYNGNLVMPYAWGVVFTNITRNQIEKSIADDLRETLLPDHLIMYKNDMLESADAETFQEQLWGMFNYNFGTQLTLPQIDRIRWHLFPEIRINDDEQVDLFTSTKEDDLKQEQEASHPIEKNLPDIIKIMDIQQEQLARSIGEGHRIIHGVAGSGKTMILGFRCLYLAQAMSKPILVLCFNITLAAKLRSFISAKGIEAQVQIYHFHDWCKEQLKTYHVELFQSEAPVYERQVETVISAVEKGFIPKGQYGALLIDEGHDFDAEWLKLIVQMVDPETNSLLMLYDDAQSIYKNRTGLGFSLSSVGIQAKGRTTILKLNYRNTREILDFSYAFAKQYLAAQAADEDHIPLIEPQAAGNIGAFPVVKEFSSLKEEIEFAKLCIQKWLKNGILLREMAILCVAKYQGEEMAASLSRAQVPNSCLITSKAKSKYSVMNDMVTVLTVHSSKGLEFQRVIIIGVGSMNDEKERLQQNARLLYVGMTRAQSCLLMTTSARNEYSRKICKICESSKITGSNE</sequence>
<evidence type="ECO:0000313" key="7">
    <source>
        <dbReference type="EMBL" id="VAW74042.1"/>
    </source>
</evidence>
<evidence type="ECO:0000259" key="6">
    <source>
        <dbReference type="Pfam" id="PF13361"/>
    </source>
</evidence>
<dbReference type="GO" id="GO:0043138">
    <property type="term" value="F:3'-5' DNA helicase activity"/>
    <property type="evidence" value="ECO:0007669"/>
    <property type="project" value="UniProtKB-EC"/>
</dbReference>
<keyword evidence="4" id="KW-0067">ATP-binding</keyword>